<proteinExistence type="predicted"/>
<evidence type="ECO:0000313" key="2">
    <source>
        <dbReference type="EMBL" id="MBC8543895.1"/>
    </source>
</evidence>
<evidence type="ECO:0000313" key="3">
    <source>
        <dbReference type="Proteomes" id="UP000657006"/>
    </source>
</evidence>
<dbReference type="AlphaFoldDB" id="A0A926DRI0"/>
<gene>
    <name evidence="2" type="ORF">H8730_10095</name>
</gene>
<reference evidence="2" key="1">
    <citation type="submission" date="2020-08" db="EMBL/GenBank/DDBJ databases">
        <title>Genome public.</title>
        <authorList>
            <person name="Liu C."/>
            <person name="Sun Q."/>
        </authorList>
    </citation>
    <scope>NUCLEOTIDE SEQUENCE</scope>
    <source>
        <strain evidence="2">NSJ-32</strain>
    </source>
</reference>
<dbReference type="RefSeq" id="WP_177714681.1">
    <property type="nucleotide sequence ID" value="NZ_JACRSQ010000013.1"/>
</dbReference>
<protein>
    <submittedName>
        <fullName evidence="2">KilA-N domain-containing protein</fullName>
    </submittedName>
</protein>
<dbReference type="InterPro" id="IPR018004">
    <property type="entry name" value="KilA/APSES_HTH"/>
</dbReference>
<evidence type="ECO:0000259" key="1">
    <source>
        <dbReference type="PROSITE" id="PS51301"/>
    </source>
</evidence>
<dbReference type="SMART" id="SM01252">
    <property type="entry name" value="KilA-N"/>
    <property type="match status" value="1"/>
</dbReference>
<dbReference type="EMBL" id="JACRSQ010000013">
    <property type="protein sequence ID" value="MBC8543895.1"/>
    <property type="molecule type" value="Genomic_DNA"/>
</dbReference>
<organism evidence="2 3">
    <name type="scientific">Bianquea renquensis</name>
    <dbReference type="NCBI Taxonomy" id="2763661"/>
    <lineage>
        <taxon>Bacteria</taxon>
        <taxon>Bacillati</taxon>
        <taxon>Bacillota</taxon>
        <taxon>Clostridia</taxon>
        <taxon>Eubacteriales</taxon>
        <taxon>Bianqueaceae</taxon>
        <taxon>Bianquea</taxon>
    </lineage>
</organism>
<dbReference type="InterPro" id="IPR017880">
    <property type="entry name" value="KilA_N"/>
</dbReference>
<accession>A0A926DRI0</accession>
<dbReference type="PROSITE" id="PS51301">
    <property type="entry name" value="KILA_N"/>
    <property type="match status" value="1"/>
</dbReference>
<dbReference type="Pfam" id="PF04383">
    <property type="entry name" value="KilA-N"/>
    <property type="match status" value="1"/>
</dbReference>
<sequence length="199" mass="23890">MGRATRTELLWAYAITREEFLKRVNDKFELHPEEWEKIRDTLFDAMSKGESPIYEPKMNAFLEQTVYKYLRPMEEPISLTDIARRFEPENPSYLIQSWLRSRNTIEFLGEWERNNNKQFNEEAFQKLLKDVRSPSYTLTPKRWIETVNAIGLESKRGKNGGTMAHPFIACDFEMWNDMQFRYEVLKYFMSSRIETDNEE</sequence>
<comment type="caution">
    <text evidence="2">The sequence shown here is derived from an EMBL/GenBank/DDBJ whole genome shotgun (WGS) entry which is preliminary data.</text>
</comment>
<keyword evidence="3" id="KW-1185">Reference proteome</keyword>
<dbReference type="Proteomes" id="UP000657006">
    <property type="component" value="Unassembled WGS sequence"/>
</dbReference>
<feature type="domain" description="KilA-N" evidence="1">
    <location>
        <begin position="57"/>
        <end position="191"/>
    </location>
</feature>
<name>A0A926DRI0_9FIRM</name>